<name>A0A176W1I3_MARPO</name>
<dbReference type="EMBL" id="LVLJ01002029">
    <property type="protein sequence ID" value="OAE26917.1"/>
    <property type="molecule type" value="Genomic_DNA"/>
</dbReference>
<dbReference type="PANTHER" id="PTHR47679">
    <property type="entry name" value="PROTEIN TORNADO 1"/>
    <property type="match status" value="1"/>
</dbReference>
<dbReference type="PANTHER" id="PTHR47679:SF1">
    <property type="entry name" value="PROTEIN TORNADO 1"/>
    <property type="match status" value="1"/>
</dbReference>
<sequence length="426" mass="47262">MSSTILEWISFESFGRHLSDEEAESLCIQIGRILSSSSVQVLAIDICNLSARCFLNLASGLRRNSDSKLQSLILEWALEDSSAVKHVADMMNSATRLETLSLGHLGAMEEEYVGILSRALIHRSSLKELKLEEVEWGAALLLQALAGDHGNQSIERLYLTEVDGLGGCLREVLTSNPSLKEVRLSSVEMSPEEWHQLGEVIRDKDRATNIEINFHWGDEWESIEALVCAASSEVKDPTVKLELCPSNENECMLSLNLLGRVLRGEIKSLKSISILASLDTSGTNQDRPQCILSMNGKTGETSVLKQLQLFVPSYDLWNDLLLCLRGNTSLIHLDLSGFYLEEEAFRDLMGLLQVNLTLQEINVSGTSWASDGKAALIEEALKQNQKRQDSITSNPYEDSLRQKLGWKEMGAIVEDSRHGSEALGKK</sequence>
<evidence type="ECO:0000313" key="2">
    <source>
        <dbReference type="Proteomes" id="UP000077202"/>
    </source>
</evidence>
<dbReference type="AlphaFoldDB" id="A0A176W1I3"/>
<organism evidence="1 2">
    <name type="scientific">Marchantia polymorpha subsp. ruderalis</name>
    <dbReference type="NCBI Taxonomy" id="1480154"/>
    <lineage>
        <taxon>Eukaryota</taxon>
        <taxon>Viridiplantae</taxon>
        <taxon>Streptophyta</taxon>
        <taxon>Embryophyta</taxon>
        <taxon>Marchantiophyta</taxon>
        <taxon>Marchantiopsida</taxon>
        <taxon>Marchantiidae</taxon>
        <taxon>Marchantiales</taxon>
        <taxon>Marchantiaceae</taxon>
        <taxon>Marchantia</taxon>
    </lineage>
</organism>
<keyword evidence="2" id="KW-1185">Reference proteome</keyword>
<reference evidence="1" key="1">
    <citation type="submission" date="2016-03" db="EMBL/GenBank/DDBJ databases">
        <title>Mechanisms controlling the formation of the plant cell surface in tip-growing cells are functionally conserved among land plants.</title>
        <authorList>
            <person name="Honkanen S."/>
            <person name="Jones V.A."/>
            <person name="Morieri G."/>
            <person name="Champion C."/>
            <person name="Hetherington A.J."/>
            <person name="Kelly S."/>
            <person name="Saint-Marcoux D."/>
            <person name="Proust H."/>
            <person name="Prescott H."/>
            <person name="Dolan L."/>
        </authorList>
    </citation>
    <scope>NUCLEOTIDE SEQUENCE [LARGE SCALE GENOMIC DNA]</scope>
    <source>
        <tissue evidence="1">Whole gametophyte</tissue>
    </source>
</reference>
<dbReference type="InterPro" id="IPR032675">
    <property type="entry name" value="LRR_dom_sf"/>
</dbReference>
<dbReference type="Proteomes" id="UP000077202">
    <property type="component" value="Unassembled WGS sequence"/>
</dbReference>
<accession>A0A176W1I3</accession>
<dbReference type="Gene3D" id="3.80.10.10">
    <property type="entry name" value="Ribonuclease Inhibitor"/>
    <property type="match status" value="2"/>
</dbReference>
<dbReference type="SUPFAM" id="SSF52047">
    <property type="entry name" value="RNI-like"/>
    <property type="match status" value="1"/>
</dbReference>
<evidence type="ECO:0000313" key="1">
    <source>
        <dbReference type="EMBL" id="OAE26917.1"/>
    </source>
</evidence>
<protein>
    <recommendedName>
        <fullName evidence="3">FBD domain-containing protein</fullName>
    </recommendedName>
</protein>
<evidence type="ECO:0008006" key="3">
    <source>
        <dbReference type="Google" id="ProtNLM"/>
    </source>
</evidence>
<proteinExistence type="predicted"/>
<comment type="caution">
    <text evidence="1">The sequence shown here is derived from an EMBL/GenBank/DDBJ whole genome shotgun (WGS) entry which is preliminary data.</text>
</comment>
<gene>
    <name evidence="1" type="ORF">AXG93_3069s1000</name>
</gene>